<keyword evidence="1" id="KW-0677">Repeat</keyword>
<dbReference type="AlphaFoldDB" id="A0A0B1SUV9"/>
<keyword evidence="5" id="KW-0176">Collagen</keyword>
<dbReference type="InterPro" id="IPR002486">
    <property type="entry name" value="Col_cuticle_N"/>
</dbReference>
<sequence>MHTTAIATCVVGITAVVTTICLFAAAYLFNDINTFYYHVMEQMEEFKEIANSAWFEMQPTAFVAFRTRRTVQNYKPEWPQRCECGTGPTHCPEGPPGPVGLPGLPGETGPSGELGLKGYDGITLFTDQERSGCIRCPVGPPGPQGKVGQLAHQVLMERQDLTQNQEFRDRLAQKALEVTLGWKGLRESPDQSGSLERMPSFS</sequence>
<organism evidence="5 6">
    <name type="scientific">Oesophagostomum dentatum</name>
    <name type="common">Nodular worm</name>
    <dbReference type="NCBI Taxonomy" id="61180"/>
    <lineage>
        <taxon>Eukaryota</taxon>
        <taxon>Metazoa</taxon>
        <taxon>Ecdysozoa</taxon>
        <taxon>Nematoda</taxon>
        <taxon>Chromadorea</taxon>
        <taxon>Rhabditida</taxon>
        <taxon>Rhabditina</taxon>
        <taxon>Rhabditomorpha</taxon>
        <taxon>Strongyloidea</taxon>
        <taxon>Strongylidae</taxon>
        <taxon>Oesophagostomum</taxon>
    </lineage>
</organism>
<evidence type="ECO:0000256" key="3">
    <source>
        <dbReference type="SAM" id="Phobius"/>
    </source>
</evidence>
<dbReference type="GO" id="GO:0005581">
    <property type="term" value="C:collagen trimer"/>
    <property type="evidence" value="ECO:0007669"/>
    <property type="project" value="UniProtKB-KW"/>
</dbReference>
<proteinExistence type="predicted"/>
<dbReference type="Proteomes" id="UP000053660">
    <property type="component" value="Unassembled WGS sequence"/>
</dbReference>
<evidence type="ECO:0000313" key="6">
    <source>
        <dbReference type="Proteomes" id="UP000053660"/>
    </source>
</evidence>
<dbReference type="EMBL" id="KN555299">
    <property type="protein sequence ID" value="KHJ88734.1"/>
    <property type="molecule type" value="Genomic_DNA"/>
</dbReference>
<feature type="domain" description="Nematode cuticle collagen N-terminal" evidence="4">
    <location>
        <begin position="5"/>
        <end position="57"/>
    </location>
</feature>
<evidence type="ECO:0000256" key="2">
    <source>
        <dbReference type="SAM" id="MobiDB-lite"/>
    </source>
</evidence>
<evidence type="ECO:0000256" key="1">
    <source>
        <dbReference type="ARBA" id="ARBA00022737"/>
    </source>
</evidence>
<feature type="region of interest" description="Disordered" evidence="2">
    <location>
        <begin position="183"/>
        <end position="202"/>
    </location>
</feature>
<accession>A0A0B1SUV9</accession>
<dbReference type="SMART" id="SM01088">
    <property type="entry name" value="Col_cuticle_N"/>
    <property type="match status" value="1"/>
</dbReference>
<protein>
    <submittedName>
        <fullName evidence="5">Nematode cuticle collagen domain protein</fullName>
    </submittedName>
</protein>
<dbReference type="PANTHER" id="PTHR24637:SF236">
    <property type="entry name" value="NEMATODE CUTICLE COLLAGEN N-TERMINAL DOMAIN-CONTAINING PROTEIN"/>
    <property type="match status" value="1"/>
</dbReference>
<keyword evidence="3" id="KW-0812">Transmembrane</keyword>
<dbReference type="OrthoDB" id="5877011at2759"/>
<gene>
    <name evidence="5" type="ORF">OESDEN_11469</name>
</gene>
<keyword evidence="3" id="KW-0472">Membrane</keyword>
<evidence type="ECO:0000313" key="5">
    <source>
        <dbReference type="EMBL" id="KHJ88734.1"/>
    </source>
</evidence>
<feature type="transmembrane region" description="Helical" evidence="3">
    <location>
        <begin position="7"/>
        <end position="29"/>
    </location>
</feature>
<evidence type="ECO:0000259" key="4">
    <source>
        <dbReference type="SMART" id="SM01088"/>
    </source>
</evidence>
<dbReference type="PANTHER" id="PTHR24637">
    <property type="entry name" value="COLLAGEN"/>
    <property type="match status" value="1"/>
</dbReference>
<reference evidence="5 6" key="1">
    <citation type="submission" date="2014-03" db="EMBL/GenBank/DDBJ databases">
        <title>Draft genome of the hookworm Oesophagostomum dentatum.</title>
        <authorList>
            <person name="Mitreva M."/>
        </authorList>
    </citation>
    <scope>NUCLEOTIDE SEQUENCE [LARGE SCALE GENOMIC DNA]</scope>
    <source>
        <strain evidence="5 6">OD-Hann</strain>
    </source>
</reference>
<keyword evidence="6" id="KW-1185">Reference proteome</keyword>
<dbReference type="GO" id="GO:0042302">
    <property type="term" value="F:structural constituent of cuticle"/>
    <property type="evidence" value="ECO:0007669"/>
    <property type="project" value="InterPro"/>
</dbReference>
<keyword evidence="3" id="KW-1133">Transmembrane helix</keyword>
<dbReference type="Pfam" id="PF01484">
    <property type="entry name" value="Col_cuticle_N"/>
    <property type="match status" value="1"/>
</dbReference>
<name>A0A0B1SUV9_OESDE</name>